<dbReference type="PIRSF" id="PIRSF005572">
    <property type="entry name" value="NifS"/>
    <property type="match status" value="1"/>
</dbReference>
<protein>
    <recommendedName>
        <fullName evidence="3">cysteine desulfurase</fullName>
        <ecNumber evidence="3">2.8.1.7</ecNumber>
    </recommendedName>
</protein>
<dbReference type="GO" id="GO:0008483">
    <property type="term" value="F:transaminase activity"/>
    <property type="evidence" value="ECO:0007669"/>
    <property type="project" value="UniProtKB-KW"/>
</dbReference>
<sequence length="385" mass="41395">MNDGDIGILTGARKDYIMYFDSAATSLPKPQCVIDAVTAAMLTQGNPSRGVNKASLAGLRCITNARQEIARFFGGENEVHVAFCQNATMALNQAIGSVHKHIVTTAAEHNSVLRPVYRTGNYTIVPVDTKGRLDIKQVEEAIRPDTGAVVMTHASNVTGNSYDISAVGEICKRKGIFFIVDASQSAGLLPIDMKAMNITALCFSGHKSLYGPQGTGGICVKPEFSISPMMTGGSGSNTYSRTGPEEMPERLEAGTQNSHGIAGLLAGVRYVGGNRELFLNQAMELTDYFLEELRKIPSIRVYGDLESTTRTPVVALNAAHIGSSELAFELNEKYDICVRAGAHCAPLMHEALGTKDKGAVRFSFSHMNTIEEVELAVKALRDLCS</sequence>
<dbReference type="InterPro" id="IPR015424">
    <property type="entry name" value="PyrdxlP-dep_Trfase"/>
</dbReference>
<dbReference type="InterPro" id="IPR000192">
    <property type="entry name" value="Aminotrans_V_dom"/>
</dbReference>
<comment type="cofactor">
    <cofactor evidence="1">
        <name>pyridoxal 5'-phosphate</name>
        <dbReference type="ChEBI" id="CHEBI:597326"/>
    </cofactor>
</comment>
<dbReference type="EMBL" id="BRPJ01000004">
    <property type="protein sequence ID" value="GLB28386.1"/>
    <property type="molecule type" value="Genomic_DNA"/>
</dbReference>
<dbReference type="InterPro" id="IPR016454">
    <property type="entry name" value="Cysteine_dSase"/>
</dbReference>
<dbReference type="InterPro" id="IPR015422">
    <property type="entry name" value="PyrdxlP-dep_Trfase_small"/>
</dbReference>
<dbReference type="Gene3D" id="3.90.1150.10">
    <property type="entry name" value="Aspartate Aminotransferase, domain 1"/>
    <property type="match status" value="1"/>
</dbReference>
<feature type="domain" description="Aminotransferase class V" evidence="6">
    <location>
        <begin position="18"/>
        <end position="374"/>
    </location>
</feature>
<evidence type="ECO:0000313" key="8">
    <source>
        <dbReference type="Proteomes" id="UP001419084"/>
    </source>
</evidence>
<organism evidence="7 8">
    <name type="scientific">Lacrimispora amygdalina</name>
    <dbReference type="NCBI Taxonomy" id="253257"/>
    <lineage>
        <taxon>Bacteria</taxon>
        <taxon>Bacillati</taxon>
        <taxon>Bacillota</taxon>
        <taxon>Clostridia</taxon>
        <taxon>Lachnospirales</taxon>
        <taxon>Lachnospiraceae</taxon>
        <taxon>Lacrimispora</taxon>
    </lineage>
</organism>
<dbReference type="PANTHER" id="PTHR43586">
    <property type="entry name" value="CYSTEINE DESULFURASE"/>
    <property type="match status" value="1"/>
</dbReference>
<gene>
    <name evidence="7" type="ORF">LAD12857_03090</name>
</gene>
<evidence type="ECO:0000256" key="4">
    <source>
        <dbReference type="ARBA" id="ARBA00022898"/>
    </source>
</evidence>
<keyword evidence="7" id="KW-0808">Transferase</keyword>
<dbReference type="EC" id="2.8.1.7" evidence="3"/>
<keyword evidence="8" id="KW-1185">Reference proteome</keyword>
<dbReference type="SUPFAM" id="SSF53383">
    <property type="entry name" value="PLP-dependent transferases"/>
    <property type="match status" value="1"/>
</dbReference>
<comment type="catalytic activity">
    <reaction evidence="5">
        <text>(sulfur carrier)-H + L-cysteine = (sulfur carrier)-SH + L-alanine</text>
        <dbReference type="Rhea" id="RHEA:43892"/>
        <dbReference type="Rhea" id="RHEA-COMP:14737"/>
        <dbReference type="Rhea" id="RHEA-COMP:14739"/>
        <dbReference type="ChEBI" id="CHEBI:29917"/>
        <dbReference type="ChEBI" id="CHEBI:35235"/>
        <dbReference type="ChEBI" id="CHEBI:57972"/>
        <dbReference type="ChEBI" id="CHEBI:64428"/>
        <dbReference type="EC" id="2.8.1.7"/>
    </reaction>
</comment>
<comment type="similarity">
    <text evidence="2">Belongs to the class-V pyridoxal-phosphate-dependent aminotransferase family. Csd subfamily.</text>
</comment>
<keyword evidence="7" id="KW-0032">Aminotransferase</keyword>
<dbReference type="InterPro" id="IPR015421">
    <property type="entry name" value="PyrdxlP-dep_Trfase_major"/>
</dbReference>
<evidence type="ECO:0000259" key="6">
    <source>
        <dbReference type="Pfam" id="PF00266"/>
    </source>
</evidence>
<keyword evidence="4" id="KW-0663">Pyridoxal phosphate</keyword>
<proteinExistence type="inferred from homology"/>
<dbReference type="InterPro" id="IPR010969">
    <property type="entry name" value="Cys_dSase-rel_unknwn_funct"/>
</dbReference>
<accession>A0ABQ5M0C2</accession>
<evidence type="ECO:0000256" key="3">
    <source>
        <dbReference type="ARBA" id="ARBA00012239"/>
    </source>
</evidence>
<dbReference type="RefSeq" id="WP_346064469.1">
    <property type="nucleotide sequence ID" value="NZ_BRPJ01000004.1"/>
</dbReference>
<dbReference type="Pfam" id="PF00266">
    <property type="entry name" value="Aminotran_5"/>
    <property type="match status" value="1"/>
</dbReference>
<evidence type="ECO:0000256" key="2">
    <source>
        <dbReference type="ARBA" id="ARBA00010447"/>
    </source>
</evidence>
<evidence type="ECO:0000256" key="1">
    <source>
        <dbReference type="ARBA" id="ARBA00001933"/>
    </source>
</evidence>
<dbReference type="Gene3D" id="3.40.640.10">
    <property type="entry name" value="Type I PLP-dependent aspartate aminotransferase-like (Major domain)"/>
    <property type="match status" value="1"/>
</dbReference>
<name>A0ABQ5M0C2_9FIRM</name>
<dbReference type="Proteomes" id="UP001419084">
    <property type="component" value="Unassembled WGS sequence"/>
</dbReference>
<dbReference type="PANTHER" id="PTHR43586:SF4">
    <property type="entry name" value="ISOPENICILLIN N EPIMERASE"/>
    <property type="match status" value="1"/>
</dbReference>
<dbReference type="NCBIfam" id="TIGR01977">
    <property type="entry name" value="am_tr_V_EF2568"/>
    <property type="match status" value="1"/>
</dbReference>
<reference evidence="7 8" key="1">
    <citation type="journal article" date="2024" name="Int. J. Syst. Evol. Microbiol.">
        <title>Lacrimispora brassicae sp. nov. isolated from fermented cabbage, and proposal of Clostridium indicum Gundawar et al. 2019 and Clostridium methoxybenzovorans Mechichi et al. 1999 as heterotypic synonyms of Lacrimispora amygdalina (Parshina et al. 2003) Haas and Blanchard 2020 and Lacrimispora indolis (McClung and McCoy 1957) Haas and Blanchard 2020, respectively.</title>
        <authorList>
            <person name="Kobayashi H."/>
            <person name="Tanizawa Y."/>
            <person name="Sakamoto M."/>
            <person name="Ohkuma M."/>
            <person name="Tohno M."/>
        </authorList>
    </citation>
    <scope>NUCLEOTIDE SEQUENCE [LARGE SCALE GENOMIC DNA]</scope>
    <source>
        <strain evidence="7 8">DSM 12857</strain>
    </source>
</reference>
<comment type="caution">
    <text evidence="7">The sequence shown here is derived from an EMBL/GenBank/DDBJ whole genome shotgun (WGS) entry which is preliminary data.</text>
</comment>
<evidence type="ECO:0000313" key="7">
    <source>
        <dbReference type="EMBL" id="GLB28386.1"/>
    </source>
</evidence>
<evidence type="ECO:0000256" key="5">
    <source>
        <dbReference type="ARBA" id="ARBA00050776"/>
    </source>
</evidence>